<dbReference type="EMBL" id="JBDKXB010000011">
    <property type="protein sequence ID" value="MEY6432724.1"/>
    <property type="molecule type" value="Genomic_DNA"/>
</dbReference>
<name>A0ABV4BFI6_9GAMM</name>
<organism evidence="3 4">
    <name type="scientific">Thioalkalicoccus limnaeus</name>
    <dbReference type="NCBI Taxonomy" id="120681"/>
    <lineage>
        <taxon>Bacteria</taxon>
        <taxon>Pseudomonadati</taxon>
        <taxon>Pseudomonadota</taxon>
        <taxon>Gammaproteobacteria</taxon>
        <taxon>Chromatiales</taxon>
        <taxon>Chromatiaceae</taxon>
        <taxon>Thioalkalicoccus</taxon>
    </lineage>
</organism>
<dbReference type="Proteomes" id="UP001564408">
    <property type="component" value="Unassembled WGS sequence"/>
</dbReference>
<comment type="caution">
    <text evidence="3">The sequence shown here is derived from an EMBL/GenBank/DDBJ whole genome shotgun (WGS) entry which is preliminary data.</text>
</comment>
<protein>
    <submittedName>
        <fullName evidence="3">DUF4124 domain-containing protein</fullName>
    </submittedName>
</protein>
<feature type="chain" id="PRO_5046122318" evidence="1">
    <location>
        <begin position="19"/>
        <end position="171"/>
    </location>
</feature>
<evidence type="ECO:0000313" key="3">
    <source>
        <dbReference type="EMBL" id="MEY6432724.1"/>
    </source>
</evidence>
<feature type="signal peptide" evidence="1">
    <location>
        <begin position="1"/>
        <end position="18"/>
    </location>
</feature>
<reference evidence="3 4" key="1">
    <citation type="submission" date="2024-05" db="EMBL/GenBank/DDBJ databases">
        <title>Genome Sequence and Characterization of the New Strain Purple Sulfur Bacterium of Genus Thioalkalicoccus.</title>
        <authorList>
            <person name="Bryantseva I.A."/>
            <person name="Kyndt J.A."/>
            <person name="Imhoff J.F."/>
        </authorList>
    </citation>
    <scope>NUCLEOTIDE SEQUENCE [LARGE SCALE GENOMIC DNA]</scope>
    <source>
        <strain evidence="3 4">Um2</strain>
    </source>
</reference>
<proteinExistence type="predicted"/>
<sequence length="171" mass="18226">MGYLIVSLLAILASPLAADVYRHVDEQGRVTFSDRAVPGSVLVESRGSGPPPAARPFDTVAPDEPTGDPGPFEAFEILEPADGDIVPHNEDPVAIRLLLIPSLMPEQRLQLRVNGQLVPGDLRETQTALQGLAPGSHRLQAVIRDGDDVIATTDPIVFHRRPGLDPTGPAP</sequence>
<evidence type="ECO:0000256" key="1">
    <source>
        <dbReference type="SAM" id="SignalP"/>
    </source>
</evidence>
<dbReference type="RefSeq" id="WP_369667110.1">
    <property type="nucleotide sequence ID" value="NZ_JBDKXB010000011.1"/>
</dbReference>
<feature type="domain" description="DUF4124" evidence="2">
    <location>
        <begin position="8"/>
        <end position="56"/>
    </location>
</feature>
<keyword evidence="4" id="KW-1185">Reference proteome</keyword>
<keyword evidence="1" id="KW-0732">Signal</keyword>
<accession>A0ABV4BFI6</accession>
<gene>
    <name evidence="3" type="ORF">ABC977_09935</name>
</gene>
<dbReference type="InterPro" id="IPR025392">
    <property type="entry name" value="DUF4124"/>
</dbReference>
<evidence type="ECO:0000313" key="4">
    <source>
        <dbReference type="Proteomes" id="UP001564408"/>
    </source>
</evidence>
<dbReference type="Pfam" id="PF13511">
    <property type="entry name" value="DUF4124"/>
    <property type="match status" value="1"/>
</dbReference>
<evidence type="ECO:0000259" key="2">
    <source>
        <dbReference type="Pfam" id="PF13511"/>
    </source>
</evidence>